<dbReference type="AlphaFoldDB" id="A0A0G9K6G9"/>
<proteinExistence type="predicted"/>
<dbReference type="Proteomes" id="UP000035514">
    <property type="component" value="Unassembled WGS sequence"/>
</dbReference>
<comment type="caution">
    <text evidence="1">The sequence shown here is derived from an EMBL/GenBank/DDBJ whole genome shotgun (WGS) entry which is preliminary data.</text>
</comment>
<protein>
    <submittedName>
        <fullName evidence="1">Uncharacterized protein</fullName>
    </submittedName>
</protein>
<name>A0A0G9K6G9_9BACT</name>
<reference evidence="1 2" key="1">
    <citation type="submission" date="2014-01" db="EMBL/GenBank/DDBJ databases">
        <title>Development of a Comparative Genomic Fingerprinting Assay for High Resolution Genotyping of Arcobacter butzleri.</title>
        <authorList>
            <person name="Webb A.L."/>
            <person name="Inglis G.D."/>
            <person name="Kruczkiewicz P."/>
            <person name="Selinger L.B."/>
            <person name="Taboada E.N."/>
        </authorList>
    </citation>
    <scope>NUCLEOTIDE SEQUENCE [LARGE SCALE GENOMIC DNA]</scope>
    <source>
        <strain evidence="1 2">L348</strain>
    </source>
</reference>
<dbReference type="PATRIC" id="fig|1447256.3.peg.1240"/>
<dbReference type="RefSeq" id="WP_046995285.1">
    <property type="nucleotide sequence ID" value="NZ_JAIQ01000093.1"/>
</dbReference>
<sequence>MKKTIFILIFFISNIFAIDSDIQKAFAVGIFHENETGENIQHVTSTTQDYNGTCYSKIVILGNYNKNTNVEVRIGDSIGIYQSYIPISNKITKKIFAYELTFKHQNVTQGYFEVKVNNKLYDSKVFVK</sequence>
<evidence type="ECO:0000313" key="1">
    <source>
        <dbReference type="EMBL" id="KLD99827.1"/>
    </source>
</evidence>
<dbReference type="EMBL" id="JAIQ01000093">
    <property type="protein sequence ID" value="KLD99827.1"/>
    <property type="molecule type" value="Genomic_DNA"/>
</dbReference>
<evidence type="ECO:0000313" key="2">
    <source>
        <dbReference type="Proteomes" id="UP000035514"/>
    </source>
</evidence>
<accession>A0A0G9K6G9</accession>
<organism evidence="1 2">
    <name type="scientific">Aliarcobacter butzleri L348</name>
    <dbReference type="NCBI Taxonomy" id="1447256"/>
    <lineage>
        <taxon>Bacteria</taxon>
        <taxon>Pseudomonadati</taxon>
        <taxon>Campylobacterota</taxon>
        <taxon>Epsilonproteobacteria</taxon>
        <taxon>Campylobacterales</taxon>
        <taxon>Arcobacteraceae</taxon>
        <taxon>Aliarcobacter</taxon>
    </lineage>
</organism>
<gene>
    <name evidence="1" type="ORF">AA20_06360</name>
</gene>